<organism evidence="1 2">
    <name type="scientific">Danio rerio</name>
    <name type="common">Zebrafish</name>
    <name type="synonym">Brachydanio rerio</name>
    <dbReference type="NCBI Taxonomy" id="7955"/>
    <lineage>
        <taxon>Eukaryota</taxon>
        <taxon>Metazoa</taxon>
        <taxon>Chordata</taxon>
        <taxon>Craniata</taxon>
        <taxon>Vertebrata</taxon>
        <taxon>Euteleostomi</taxon>
        <taxon>Actinopterygii</taxon>
        <taxon>Neopterygii</taxon>
        <taxon>Teleostei</taxon>
        <taxon>Ostariophysi</taxon>
        <taxon>Cypriniformes</taxon>
        <taxon>Danionidae</taxon>
        <taxon>Danioninae</taxon>
        <taxon>Danio</taxon>
    </lineage>
</organism>
<evidence type="ECO:0000313" key="2">
    <source>
        <dbReference type="RefSeq" id="XP_073785667.1"/>
    </source>
</evidence>
<sequence length="677" mass="76028">MLFTKTDFESKSHKKKKKKNTVITCLLSMETDTEHHEMFVDQDFPADDLSLFCDYTTPLSKLLDDVTWLRPQEICKQPQLFPDDSVEAHPKQGILGDCWLLCACSMLLKNRHLLDKVFPPEQPLWGDSAYRGEFLFRFWQNGHWIEVRVDDRLPCINDNLCFSRCQSPRAFWVALLEKAYAKLHGSYEHLWAGQVCEAMVDLSGAVAVRWSIKDPESPQQPNDSQIQHALHGLSVSDLPLELKERCAISCCVHSATTGFPELGQFHAMCVMEWTSVTTITGEGVQLIRIRNPWGRRSWAGVWRERGSGWASLEASCAQTLLSRTAKGEFWMDEAEFLQEFDEVTVGCPVNDAGHLQSIYTGNFLTHSQQIGGRWVKGYSAGGCRNNSTFSSNPKFWLKVCERGEVFLSLLQCRRAESPAEGAIQQHTQLQAIALHVWKVEKKHFNLTRTLNKQPFVSHAHAYDREVVVHTHLNPGFYLLVPSTFLQGAEGPFLLRVHSSCSTSLSVMKSSPSPLQLSSEGEWENICSHGSWSIGSSAGGSRNFTTHELNPRVNLTVIYDPGGNNVRVTLHQNRPENSLHPIGFHIYKVPDGGSGSLLSPGVMSPVVSCVPHAYSQEVSVFCHLLPGEYVVIPSTYQPDLSADFTLTIKRKIQRKAMQSQELLGRAVQEVSCISVMKQ</sequence>
<reference evidence="2" key="1">
    <citation type="submission" date="2025-08" db="UniProtKB">
        <authorList>
            <consortium name="RefSeq"/>
        </authorList>
    </citation>
    <scope>IDENTIFICATION</scope>
    <source>
        <strain evidence="2">Tuebingen</strain>
        <tissue evidence="2">Fibroblasts and whole tissue</tissue>
    </source>
</reference>
<protein>
    <submittedName>
        <fullName evidence="2">Calpain-10 isoform X1</fullName>
    </submittedName>
</protein>
<dbReference type="Proteomes" id="UP000000437">
    <property type="component" value="Chromosome 2"/>
</dbReference>
<accession>A0AC58HUK4</accession>
<proteinExistence type="predicted"/>
<name>A0AC58HUK4_DANRE</name>
<evidence type="ECO:0000313" key="1">
    <source>
        <dbReference type="Proteomes" id="UP000000437"/>
    </source>
</evidence>
<gene>
    <name evidence="2" type="primary">capn10</name>
</gene>
<keyword evidence="1" id="KW-1185">Reference proteome</keyword>
<dbReference type="RefSeq" id="XP_073785667.1">
    <property type="nucleotide sequence ID" value="XM_073929566.1"/>
</dbReference>